<dbReference type="PANTHER" id="PTHR32309">
    <property type="entry name" value="TYROSINE-PROTEIN KINASE"/>
    <property type="match status" value="1"/>
</dbReference>
<feature type="region of interest" description="Disordered" evidence="2">
    <location>
        <begin position="1"/>
        <end position="80"/>
    </location>
</feature>
<dbReference type="Proteomes" id="UP001597135">
    <property type="component" value="Unassembled WGS sequence"/>
</dbReference>
<feature type="compositionally biased region" description="Basic and acidic residues" evidence="2">
    <location>
        <begin position="146"/>
        <end position="155"/>
    </location>
</feature>
<accession>A0ABW3ZKB6</accession>
<feature type="compositionally biased region" description="Basic and acidic residues" evidence="2">
    <location>
        <begin position="46"/>
        <end position="58"/>
    </location>
</feature>
<organism evidence="4 5">
    <name type="scientific">Litorisediminicola beolgyonensis</name>
    <dbReference type="NCBI Taxonomy" id="1173614"/>
    <lineage>
        <taxon>Bacteria</taxon>
        <taxon>Pseudomonadati</taxon>
        <taxon>Pseudomonadota</taxon>
        <taxon>Alphaproteobacteria</taxon>
        <taxon>Rhodobacterales</taxon>
        <taxon>Paracoccaceae</taxon>
        <taxon>Litorisediminicola</taxon>
    </lineage>
</organism>
<feature type="compositionally biased region" description="Polar residues" evidence="2">
    <location>
        <begin position="23"/>
        <end position="36"/>
    </location>
</feature>
<keyword evidence="3" id="KW-0472">Membrane</keyword>
<keyword evidence="3" id="KW-0812">Transmembrane</keyword>
<keyword evidence="5" id="KW-1185">Reference proteome</keyword>
<feature type="coiled-coil region" evidence="1">
    <location>
        <begin position="371"/>
        <end position="463"/>
    </location>
</feature>
<feature type="compositionally biased region" description="Basic residues" evidence="2">
    <location>
        <begin position="1"/>
        <end position="14"/>
    </location>
</feature>
<dbReference type="InterPro" id="IPR050445">
    <property type="entry name" value="Bact_polysacc_biosynth/exp"/>
</dbReference>
<evidence type="ECO:0000313" key="5">
    <source>
        <dbReference type="Proteomes" id="UP001597135"/>
    </source>
</evidence>
<feature type="region of interest" description="Disordered" evidence="2">
    <location>
        <begin position="139"/>
        <end position="172"/>
    </location>
</feature>
<reference evidence="5" key="1">
    <citation type="journal article" date="2019" name="Int. J. Syst. Evol. Microbiol.">
        <title>The Global Catalogue of Microorganisms (GCM) 10K type strain sequencing project: providing services to taxonomists for standard genome sequencing and annotation.</title>
        <authorList>
            <consortium name="The Broad Institute Genomics Platform"/>
            <consortium name="The Broad Institute Genome Sequencing Center for Infectious Disease"/>
            <person name="Wu L."/>
            <person name="Ma J."/>
        </authorList>
    </citation>
    <scope>NUCLEOTIDE SEQUENCE [LARGE SCALE GENOMIC DNA]</scope>
    <source>
        <strain evidence="5">CCUG 62953</strain>
    </source>
</reference>
<name>A0ABW3ZKB6_9RHOB</name>
<gene>
    <name evidence="4" type="ORF">ACFQ4E_13780</name>
</gene>
<dbReference type="PANTHER" id="PTHR32309:SF13">
    <property type="entry name" value="FERRIC ENTEROBACTIN TRANSPORT PROTEIN FEPE"/>
    <property type="match status" value="1"/>
</dbReference>
<dbReference type="Gene3D" id="1.20.120.1490">
    <property type="match status" value="1"/>
</dbReference>
<feature type="transmembrane region" description="Helical" evidence="3">
    <location>
        <begin position="538"/>
        <end position="558"/>
    </location>
</feature>
<evidence type="ECO:0000256" key="2">
    <source>
        <dbReference type="SAM" id="MobiDB-lite"/>
    </source>
</evidence>
<dbReference type="RefSeq" id="WP_386804503.1">
    <property type="nucleotide sequence ID" value="NZ_JBHTMU010000026.1"/>
</dbReference>
<evidence type="ECO:0000313" key="4">
    <source>
        <dbReference type="EMBL" id="MFD1343494.1"/>
    </source>
</evidence>
<dbReference type="EMBL" id="JBHTMU010000026">
    <property type="protein sequence ID" value="MFD1343494.1"/>
    <property type="molecule type" value="Genomic_DNA"/>
</dbReference>
<protein>
    <submittedName>
        <fullName evidence="4">Capsule biosynthesis protein</fullName>
    </submittedName>
</protein>
<comment type="caution">
    <text evidence="4">The sequence shown here is derived from an EMBL/GenBank/DDBJ whole genome shotgun (WGS) entry which is preliminary data.</text>
</comment>
<evidence type="ECO:0000256" key="3">
    <source>
        <dbReference type="SAM" id="Phobius"/>
    </source>
</evidence>
<proteinExistence type="predicted"/>
<evidence type="ECO:0000256" key="1">
    <source>
        <dbReference type="SAM" id="Coils"/>
    </source>
</evidence>
<sequence>MTTKPKAKKFRIRRATPPDGAEPTQQVTGAVTPSLTSARTSAAPAERPEAEPFSERPAPRATGTMGGPVPRSGEVSSARQVAAETDIEAIRAEGLTGRQLRMARRVAQRHGLEPTSDFDAVRMLRKRGIDPFQRSNMLELVPSGDDAPRPGEPDKLPQTIRAGGTAGRTQLPSVETMSPAERRAIELAKIQKELGQRRRRRFVLLMTRLSFFVILPTVLAGYYFFAVATPIYATKSEFLILKNDSAGGSGGMGGLLSGTQFATNQDAIAVQSYLASKDAMLRLDEDEGFKAHFEQAWIDPLQRLDTDASNEKAYSLYQRYVEIGYDPTEGVIRMEVMAADPEVAAEFSRALIGYAEERVDQLSQRKRSNAVLDADEALAEAEQDRLDAQERLVRLKQESAVIDPQGRIAAMQNQINTYEMQLQEKRLQLQALLDNPRPNQSRVEGVEGDIRRLDALLNQLNSDMLTATTGEDSLAEIAVQVQLAEADLATRDMMLQSALERLETARRDADSQARYLTTSVVPVASQDPSYPRGFENTLLAFLIFSGVYLMISLTASILREQVSS</sequence>
<keyword evidence="3" id="KW-1133">Transmembrane helix</keyword>
<feature type="transmembrane region" description="Helical" evidence="3">
    <location>
        <begin position="202"/>
        <end position="225"/>
    </location>
</feature>
<keyword evidence="1" id="KW-0175">Coiled coil</keyword>